<comment type="similarity">
    <text evidence="4">Belongs to the ECSIT family.</text>
</comment>
<evidence type="ECO:0000256" key="3">
    <source>
        <dbReference type="ARBA" id="ARBA00004496"/>
    </source>
</evidence>
<evidence type="ECO:0000256" key="5">
    <source>
        <dbReference type="ARBA" id="ARBA00019998"/>
    </source>
</evidence>
<comment type="caution">
    <text evidence="13">The sequence shown here is derived from an EMBL/GenBank/DDBJ whole genome shotgun (WGS) entry which is preliminary data.</text>
</comment>
<evidence type="ECO:0000256" key="8">
    <source>
        <dbReference type="ARBA" id="ARBA00022859"/>
    </source>
</evidence>
<feature type="domain" description="ECSIT C-terminal" evidence="12">
    <location>
        <begin position="244"/>
        <end position="373"/>
    </location>
</feature>
<accession>A0A8J2S026</accession>
<evidence type="ECO:0000256" key="6">
    <source>
        <dbReference type="ARBA" id="ARBA00022490"/>
    </source>
</evidence>
<proteinExistence type="inferred from homology"/>
<dbReference type="GO" id="GO:0007178">
    <property type="term" value="P:cell surface receptor protein serine/threonine kinase signaling pathway"/>
    <property type="evidence" value="ECO:0007669"/>
    <property type="project" value="TreeGrafter"/>
</dbReference>
<keyword evidence="7" id="KW-0399">Innate immunity</keyword>
<comment type="subcellular location">
    <subcellularLocation>
        <location evidence="3">Cytoplasm</location>
    </subcellularLocation>
    <subcellularLocation>
        <location evidence="2">Mitochondrion</location>
    </subcellularLocation>
    <subcellularLocation>
        <location evidence="1">Nucleus</location>
    </subcellularLocation>
</comment>
<evidence type="ECO:0000256" key="9">
    <source>
        <dbReference type="ARBA" id="ARBA00022946"/>
    </source>
</evidence>
<name>A0A8J2S026_9CRUS</name>
<dbReference type="PANTHER" id="PTHR13113">
    <property type="entry name" value="ECSIT EVOLUTIONARILY CONSERVED SIGNALING INTERMEDIATE IN TOLL PATHWAYS"/>
    <property type="match status" value="1"/>
</dbReference>
<dbReference type="Pfam" id="PF06239">
    <property type="entry name" value="ECSIT_N"/>
    <property type="match status" value="1"/>
</dbReference>
<dbReference type="Pfam" id="PF14784">
    <property type="entry name" value="ECSIT_C"/>
    <property type="match status" value="1"/>
</dbReference>
<protein>
    <recommendedName>
        <fullName evidence="5">Evolutionarily conserved signaling intermediate in Toll pathway, mitochondrial</fullName>
    </recommendedName>
</protein>
<evidence type="ECO:0000256" key="2">
    <source>
        <dbReference type="ARBA" id="ARBA00004173"/>
    </source>
</evidence>
<keyword evidence="14" id="KW-1185">Reference proteome</keyword>
<gene>
    <name evidence="13" type="ORF">DGAL_LOCUS12212</name>
</gene>
<evidence type="ECO:0000256" key="7">
    <source>
        <dbReference type="ARBA" id="ARBA00022588"/>
    </source>
</evidence>
<dbReference type="Proteomes" id="UP000789390">
    <property type="component" value="Unassembled WGS sequence"/>
</dbReference>
<evidence type="ECO:0000256" key="4">
    <source>
        <dbReference type="ARBA" id="ARBA00007674"/>
    </source>
</evidence>
<dbReference type="OrthoDB" id="10064298at2759"/>
<evidence type="ECO:0000256" key="11">
    <source>
        <dbReference type="ARBA" id="ARBA00023242"/>
    </source>
</evidence>
<dbReference type="EMBL" id="CAKKLH010000287">
    <property type="protein sequence ID" value="CAH0108807.1"/>
    <property type="molecule type" value="Genomic_DNA"/>
</dbReference>
<keyword evidence="10" id="KW-0496">Mitochondrion</keyword>
<organism evidence="13 14">
    <name type="scientific">Daphnia galeata</name>
    <dbReference type="NCBI Taxonomy" id="27404"/>
    <lineage>
        <taxon>Eukaryota</taxon>
        <taxon>Metazoa</taxon>
        <taxon>Ecdysozoa</taxon>
        <taxon>Arthropoda</taxon>
        <taxon>Crustacea</taxon>
        <taxon>Branchiopoda</taxon>
        <taxon>Diplostraca</taxon>
        <taxon>Cladocera</taxon>
        <taxon>Anomopoda</taxon>
        <taxon>Daphniidae</taxon>
        <taxon>Daphnia</taxon>
    </lineage>
</organism>
<keyword evidence="6" id="KW-0963">Cytoplasm</keyword>
<reference evidence="13" key="1">
    <citation type="submission" date="2021-11" db="EMBL/GenBank/DDBJ databases">
        <authorList>
            <person name="Schell T."/>
        </authorList>
    </citation>
    <scope>NUCLEOTIDE SEQUENCE</scope>
    <source>
        <strain evidence="13">M5</strain>
    </source>
</reference>
<dbReference type="GO" id="GO:0045087">
    <property type="term" value="P:innate immune response"/>
    <property type="evidence" value="ECO:0007669"/>
    <property type="project" value="UniProtKB-KW"/>
</dbReference>
<dbReference type="InterPro" id="IPR029342">
    <property type="entry name" value="ECIST_C"/>
</dbReference>
<evidence type="ECO:0000259" key="12">
    <source>
        <dbReference type="SMART" id="SM01284"/>
    </source>
</evidence>
<evidence type="ECO:0000313" key="13">
    <source>
        <dbReference type="EMBL" id="CAH0108807.1"/>
    </source>
</evidence>
<evidence type="ECO:0000313" key="14">
    <source>
        <dbReference type="Proteomes" id="UP000789390"/>
    </source>
</evidence>
<keyword evidence="9" id="KW-0809">Transit peptide</keyword>
<dbReference type="SMART" id="SM01284">
    <property type="entry name" value="ECSIT_Cterm"/>
    <property type="match status" value="1"/>
</dbReference>
<dbReference type="InterPro" id="IPR010418">
    <property type="entry name" value="ECSIT"/>
</dbReference>
<dbReference type="GO" id="GO:0005739">
    <property type="term" value="C:mitochondrion"/>
    <property type="evidence" value="ECO:0007669"/>
    <property type="project" value="UniProtKB-SubCell"/>
</dbReference>
<keyword evidence="8" id="KW-0391">Immunity</keyword>
<dbReference type="GO" id="GO:0005634">
    <property type="term" value="C:nucleus"/>
    <property type="evidence" value="ECO:0007669"/>
    <property type="project" value="UniProtKB-SubCell"/>
</dbReference>
<sequence length="403" mass="46012">MAVKFGLSLSQILNRALPKVHNCKLLPGLHIRHIHKNACQFRNKESNQLIVRPSAFNVPEGDRNKETFVEAVKIYTTRPGPRRSQVEFIYSALKEMEEFGVHRDLQAYKEIIDILPKGKYIPTNMFQAEFMHYPKQQQCILDVLEQMEDNGVCPDAETDQMVLNIFGRHGFPTKKLRRMTYWMPKFKNLSPWALPEKIPNSNLEIAKLAVQRMGSVDPATVIEIFQTSELKDAIDDTWIVCGQSSNQKDLLAKLKEKQTVFVEGAFTIWLRRTSINYFILRSEPVPLSEEEQKLRSEFDYDDVSQLRSWIFGEENLTRKDIIVQPSVHEQEDGTILAIAVTGTCSKDSLLSWIRFLERTNPNIANLTILFATNSPLGEVSLAIESNIPSEPLSKITGGSDICK</sequence>
<evidence type="ECO:0000256" key="1">
    <source>
        <dbReference type="ARBA" id="ARBA00004123"/>
    </source>
</evidence>
<dbReference type="PANTHER" id="PTHR13113:SF1">
    <property type="entry name" value="EVOLUTIONARILY CONSERVED SIGNALING INTERMEDIATE IN TOLL PATHWAY, MITOCHONDRIAL"/>
    <property type="match status" value="1"/>
</dbReference>
<keyword evidence="11" id="KW-0539">Nucleus</keyword>
<dbReference type="AlphaFoldDB" id="A0A8J2S026"/>
<dbReference type="InterPro" id="IPR046448">
    <property type="entry name" value="ECSIT_N"/>
</dbReference>
<evidence type="ECO:0000256" key="10">
    <source>
        <dbReference type="ARBA" id="ARBA00023128"/>
    </source>
</evidence>